<dbReference type="Proteomes" id="UP000272474">
    <property type="component" value="Unassembled WGS sequence"/>
</dbReference>
<feature type="domain" description="SGNH hydrolase-type esterase" evidence="3">
    <location>
        <begin position="52"/>
        <end position="275"/>
    </location>
</feature>
<dbReference type="InterPro" id="IPR036514">
    <property type="entry name" value="SGNH_hydro_sf"/>
</dbReference>
<feature type="signal peptide" evidence="2">
    <location>
        <begin position="1"/>
        <end position="19"/>
    </location>
</feature>
<proteinExistence type="predicted"/>
<evidence type="ECO:0000256" key="1">
    <source>
        <dbReference type="SAM" id="MobiDB-lite"/>
    </source>
</evidence>
<keyword evidence="2" id="KW-0732">Signal</keyword>
<dbReference type="InterPro" id="IPR038885">
    <property type="entry name" value="PLB1"/>
</dbReference>
<dbReference type="PANTHER" id="PTHR21325:SF31">
    <property type="entry name" value="GH22081P-RELATED"/>
    <property type="match status" value="1"/>
</dbReference>
<dbReference type="SUPFAM" id="SSF52266">
    <property type="entry name" value="SGNH hydrolase"/>
    <property type="match status" value="1"/>
</dbReference>
<feature type="region of interest" description="Disordered" evidence="1">
    <location>
        <begin position="20"/>
        <end position="49"/>
    </location>
</feature>
<feature type="chain" id="PRO_5017275791" evidence="2">
    <location>
        <begin position="20"/>
        <end position="289"/>
    </location>
</feature>
<dbReference type="GO" id="GO:0004620">
    <property type="term" value="F:phospholipase activity"/>
    <property type="evidence" value="ECO:0007669"/>
    <property type="project" value="InterPro"/>
</dbReference>
<dbReference type="PANTHER" id="PTHR21325">
    <property type="entry name" value="PHOSPHOLIPASE B, PLB1"/>
    <property type="match status" value="1"/>
</dbReference>
<dbReference type="Pfam" id="PF13472">
    <property type="entry name" value="Lipase_GDSL_2"/>
    <property type="match status" value="1"/>
</dbReference>
<evidence type="ECO:0000313" key="4">
    <source>
        <dbReference type="EMBL" id="RKN45979.1"/>
    </source>
</evidence>
<dbReference type="Gene3D" id="3.40.50.1110">
    <property type="entry name" value="SGNH hydrolase"/>
    <property type="match status" value="1"/>
</dbReference>
<name>A0A3A9ZD51_9ACTN</name>
<keyword evidence="4" id="KW-0378">Hydrolase</keyword>
<comment type="caution">
    <text evidence="4">The sequence shown here is derived from an EMBL/GenBank/DDBJ whole genome shotgun (WGS) entry which is preliminary data.</text>
</comment>
<evidence type="ECO:0000313" key="5">
    <source>
        <dbReference type="Proteomes" id="UP000272474"/>
    </source>
</evidence>
<dbReference type="AlphaFoldDB" id="A0A3A9ZD51"/>
<accession>A0A3A9ZD51</accession>
<organism evidence="4 5">
    <name type="scientific">Streptomyces hoynatensis</name>
    <dbReference type="NCBI Taxonomy" id="1141874"/>
    <lineage>
        <taxon>Bacteria</taxon>
        <taxon>Bacillati</taxon>
        <taxon>Actinomycetota</taxon>
        <taxon>Actinomycetes</taxon>
        <taxon>Kitasatosporales</taxon>
        <taxon>Streptomycetaceae</taxon>
        <taxon>Streptomyces</taxon>
    </lineage>
</organism>
<dbReference type="EMBL" id="RBAL01000002">
    <property type="protein sequence ID" value="RKN45979.1"/>
    <property type="molecule type" value="Genomic_DNA"/>
</dbReference>
<evidence type="ECO:0000259" key="3">
    <source>
        <dbReference type="Pfam" id="PF13472"/>
    </source>
</evidence>
<sequence>MPLAALACCALLAACTSGASDGSEGPRQQAAASAEPEPEAPAWNPSPRSVAAIGDSITRAFDACSLLSDCPEASWATGTDESVDSLARQLLGGEGDIAAHAWNLAESGATVADLPAQAAAAVAHEPDLITVLIGANDACADDVADMTATGDFRAAFTEAMGTIREELPTAEVYVASVPDLMHLWEEGSGSLMARAVWRMADICPTMLNGAGDEDEATAGRRTAVRERVEEYNAVLEEVCGADALCRYDGGAVFDYPFTSRHISDWDWFHPSRAGQSELAALAYEEITRD</sequence>
<protein>
    <submittedName>
        <fullName evidence="4">SGNH/GDSL hydrolase family protein</fullName>
    </submittedName>
</protein>
<evidence type="ECO:0000256" key="2">
    <source>
        <dbReference type="SAM" id="SignalP"/>
    </source>
</evidence>
<dbReference type="InterPro" id="IPR013830">
    <property type="entry name" value="SGNH_hydro"/>
</dbReference>
<keyword evidence="5" id="KW-1185">Reference proteome</keyword>
<dbReference type="OrthoDB" id="5561551at2"/>
<reference evidence="4 5" key="1">
    <citation type="journal article" date="2014" name="Int. J. Syst. Evol. Microbiol.">
        <title>Streptomyces hoynatensis sp. nov., isolated from deep marine sediment.</title>
        <authorList>
            <person name="Veyisoglu A."/>
            <person name="Sahin N."/>
        </authorList>
    </citation>
    <scope>NUCLEOTIDE SEQUENCE [LARGE SCALE GENOMIC DNA]</scope>
    <source>
        <strain evidence="4 5">KCTC 29097</strain>
    </source>
</reference>
<gene>
    <name evidence="4" type="ORF">D7294_04890</name>
</gene>